<sequence length="127" mass="14387">MHEKARLCLLSQDSFHSFQSNGLGKSFTNVPKFVLRYLFEKVQSRRHTSTHPPPLPQGEFLSLLASSRDFNLGKSFVFPSPSQRCLKRSSGHCNQTSNYSKFQTYDPIGASFHWVSSLMKGFPIPCS</sequence>
<comment type="caution">
    <text evidence="1">The sequence shown here is derived from an EMBL/GenBank/DDBJ whole genome shotgun (WGS) entry which is preliminary data.</text>
</comment>
<name>A0A4Y2UAQ4_ARAVE</name>
<reference evidence="1 2" key="1">
    <citation type="journal article" date="2019" name="Sci. Rep.">
        <title>Orb-weaving spider Araneus ventricosus genome elucidates the spidroin gene catalogue.</title>
        <authorList>
            <person name="Kono N."/>
            <person name="Nakamura H."/>
            <person name="Ohtoshi R."/>
            <person name="Moran D.A.P."/>
            <person name="Shinohara A."/>
            <person name="Yoshida Y."/>
            <person name="Fujiwara M."/>
            <person name="Mori M."/>
            <person name="Tomita M."/>
            <person name="Arakawa K."/>
        </authorList>
    </citation>
    <scope>NUCLEOTIDE SEQUENCE [LARGE SCALE GENOMIC DNA]</scope>
</reference>
<organism evidence="1 2">
    <name type="scientific">Araneus ventricosus</name>
    <name type="common">Orbweaver spider</name>
    <name type="synonym">Epeira ventricosa</name>
    <dbReference type="NCBI Taxonomy" id="182803"/>
    <lineage>
        <taxon>Eukaryota</taxon>
        <taxon>Metazoa</taxon>
        <taxon>Ecdysozoa</taxon>
        <taxon>Arthropoda</taxon>
        <taxon>Chelicerata</taxon>
        <taxon>Arachnida</taxon>
        <taxon>Araneae</taxon>
        <taxon>Araneomorphae</taxon>
        <taxon>Entelegynae</taxon>
        <taxon>Araneoidea</taxon>
        <taxon>Araneidae</taxon>
        <taxon>Araneus</taxon>
    </lineage>
</organism>
<accession>A0A4Y2UAQ4</accession>
<gene>
    <name evidence="1" type="ORF">AVEN_102717_1</name>
</gene>
<evidence type="ECO:0000313" key="1">
    <source>
        <dbReference type="EMBL" id="GBO09593.1"/>
    </source>
</evidence>
<evidence type="ECO:0000313" key="2">
    <source>
        <dbReference type="Proteomes" id="UP000499080"/>
    </source>
</evidence>
<proteinExistence type="predicted"/>
<dbReference type="AlphaFoldDB" id="A0A4Y2UAQ4"/>
<protein>
    <submittedName>
        <fullName evidence="1">Uncharacterized protein</fullName>
    </submittedName>
</protein>
<dbReference type="EMBL" id="BGPR01034958">
    <property type="protein sequence ID" value="GBO09593.1"/>
    <property type="molecule type" value="Genomic_DNA"/>
</dbReference>
<keyword evidence="2" id="KW-1185">Reference proteome</keyword>
<dbReference type="Proteomes" id="UP000499080">
    <property type="component" value="Unassembled WGS sequence"/>
</dbReference>